<proteinExistence type="predicted"/>
<protein>
    <submittedName>
        <fullName evidence="1">Uncharacterized protein</fullName>
    </submittedName>
</protein>
<accession>A0A9P0E6Y2</accession>
<gene>
    <name evidence="1" type="ORF">NEZAVI_LOCUS4063</name>
</gene>
<dbReference type="EMBL" id="OV725078">
    <property type="protein sequence ID" value="CAH1393382.1"/>
    <property type="molecule type" value="Genomic_DNA"/>
</dbReference>
<dbReference type="Proteomes" id="UP001152798">
    <property type="component" value="Chromosome 2"/>
</dbReference>
<reference evidence="1" key="1">
    <citation type="submission" date="2022-01" db="EMBL/GenBank/DDBJ databases">
        <authorList>
            <person name="King R."/>
        </authorList>
    </citation>
    <scope>NUCLEOTIDE SEQUENCE</scope>
</reference>
<keyword evidence="2" id="KW-1185">Reference proteome</keyword>
<evidence type="ECO:0000313" key="1">
    <source>
        <dbReference type="EMBL" id="CAH1393382.1"/>
    </source>
</evidence>
<dbReference type="OrthoDB" id="10569668at2759"/>
<evidence type="ECO:0000313" key="2">
    <source>
        <dbReference type="Proteomes" id="UP001152798"/>
    </source>
</evidence>
<sequence>MFITALRDMMVAIPTKHVAFITDDHTDGYQLHQISKVFFESGIMLAYFTLEPNPHETSSNDLVRFFFFLQIYGS</sequence>
<dbReference type="AlphaFoldDB" id="A0A9P0E6Y2"/>
<name>A0A9P0E6Y2_NEZVI</name>
<organism evidence="1 2">
    <name type="scientific">Nezara viridula</name>
    <name type="common">Southern green stink bug</name>
    <name type="synonym">Cimex viridulus</name>
    <dbReference type="NCBI Taxonomy" id="85310"/>
    <lineage>
        <taxon>Eukaryota</taxon>
        <taxon>Metazoa</taxon>
        <taxon>Ecdysozoa</taxon>
        <taxon>Arthropoda</taxon>
        <taxon>Hexapoda</taxon>
        <taxon>Insecta</taxon>
        <taxon>Pterygota</taxon>
        <taxon>Neoptera</taxon>
        <taxon>Paraneoptera</taxon>
        <taxon>Hemiptera</taxon>
        <taxon>Heteroptera</taxon>
        <taxon>Panheteroptera</taxon>
        <taxon>Pentatomomorpha</taxon>
        <taxon>Pentatomoidea</taxon>
        <taxon>Pentatomidae</taxon>
        <taxon>Pentatominae</taxon>
        <taxon>Nezara</taxon>
    </lineage>
</organism>